<dbReference type="PANTHER" id="PTHR15954:SF4">
    <property type="entry name" value="VACUOLAR PROTEIN SORTING-ASSOCIATED PROTEIN 51 HOMOLOG"/>
    <property type="match status" value="1"/>
</dbReference>
<name>A0A4P9ZJL2_9FUNG</name>
<dbReference type="PANTHER" id="PTHR15954">
    <property type="entry name" value="VACUOLAR PROTEIN SORTING-ASSOCIATED PROTEIN 51 HOMOLOG"/>
    <property type="match status" value="1"/>
</dbReference>
<keyword evidence="4" id="KW-1185">Reference proteome</keyword>
<dbReference type="GO" id="GO:0032456">
    <property type="term" value="P:endocytic recycling"/>
    <property type="evidence" value="ECO:0007669"/>
    <property type="project" value="TreeGrafter"/>
</dbReference>
<protein>
    <recommendedName>
        <fullName evidence="2">Vacuolar protein sorting-associated protein 51 homolog</fullName>
    </recommendedName>
</protein>
<keyword evidence="2" id="KW-0333">Golgi apparatus</keyword>
<dbReference type="Pfam" id="PF08700">
    <property type="entry name" value="VPS51_Exo84_N"/>
    <property type="match status" value="1"/>
</dbReference>
<comment type="function">
    <text evidence="2">Acts as component of the GARP complex that is involved in retrograde transport from early and late endosomes to the trans-Golgi network (TGN).</text>
</comment>
<proteinExistence type="inferred from homology"/>
<comment type="subcellular location">
    <subcellularLocation>
        <location evidence="2">Golgi apparatus</location>
        <location evidence="2">trans-Golgi network</location>
    </subcellularLocation>
</comment>
<dbReference type="AlphaFoldDB" id="A0A4P9ZJL2"/>
<comment type="similarity">
    <text evidence="1 2">Belongs to the VPS51 family.</text>
</comment>
<keyword evidence="2" id="KW-0813">Transport</keyword>
<feature type="non-terminal residue" evidence="3">
    <location>
        <position position="1"/>
    </location>
</feature>
<comment type="subunit">
    <text evidence="2">Component of the Golgi-associated retrograde protein (GARP) complex.</text>
</comment>
<dbReference type="GO" id="GO:1990745">
    <property type="term" value="C:EARP complex"/>
    <property type="evidence" value="ECO:0007669"/>
    <property type="project" value="TreeGrafter"/>
</dbReference>
<dbReference type="GO" id="GO:0005829">
    <property type="term" value="C:cytosol"/>
    <property type="evidence" value="ECO:0007669"/>
    <property type="project" value="GOC"/>
</dbReference>
<dbReference type="GO" id="GO:0000938">
    <property type="term" value="C:GARP complex"/>
    <property type="evidence" value="ECO:0007669"/>
    <property type="project" value="UniProtKB-UniRule"/>
</dbReference>
<dbReference type="GO" id="GO:0016020">
    <property type="term" value="C:membrane"/>
    <property type="evidence" value="ECO:0007669"/>
    <property type="project" value="TreeGrafter"/>
</dbReference>
<dbReference type="GO" id="GO:0015031">
    <property type="term" value="P:protein transport"/>
    <property type="evidence" value="ECO:0007669"/>
    <property type="project" value="UniProtKB-UniRule"/>
</dbReference>
<keyword evidence="2" id="KW-0445">Lipid transport</keyword>
<dbReference type="STRING" id="215637.A0A4P9ZJL2"/>
<dbReference type="Proteomes" id="UP000268162">
    <property type="component" value="Unassembled WGS sequence"/>
</dbReference>
<organism evidence="3 4">
    <name type="scientific">Dimargaris cristalligena</name>
    <dbReference type="NCBI Taxonomy" id="215637"/>
    <lineage>
        <taxon>Eukaryota</taxon>
        <taxon>Fungi</taxon>
        <taxon>Fungi incertae sedis</taxon>
        <taxon>Zoopagomycota</taxon>
        <taxon>Kickxellomycotina</taxon>
        <taxon>Dimargaritomycetes</taxon>
        <taxon>Dimargaritales</taxon>
        <taxon>Dimargaritaceae</taxon>
        <taxon>Dimargaris</taxon>
    </lineage>
</organism>
<evidence type="ECO:0000313" key="3">
    <source>
        <dbReference type="EMBL" id="RKP33228.1"/>
    </source>
</evidence>
<dbReference type="InterPro" id="IPR014812">
    <property type="entry name" value="Vps51"/>
</dbReference>
<accession>A0A4P9ZJL2</accession>
<evidence type="ECO:0000256" key="1">
    <source>
        <dbReference type="ARBA" id="ARBA00006080"/>
    </source>
</evidence>
<feature type="non-terminal residue" evidence="3">
    <location>
        <position position="86"/>
    </location>
</feature>
<dbReference type="GO" id="GO:0007030">
    <property type="term" value="P:Golgi organization"/>
    <property type="evidence" value="ECO:0007669"/>
    <property type="project" value="UniProtKB-UniRule"/>
</dbReference>
<gene>
    <name evidence="3" type="ORF">BJ085DRAFT_2692</name>
</gene>
<evidence type="ECO:0000256" key="2">
    <source>
        <dbReference type="RuleBase" id="RU368010"/>
    </source>
</evidence>
<keyword evidence="2" id="KW-0653">Protein transport</keyword>
<dbReference type="GO" id="GO:0048193">
    <property type="term" value="P:Golgi vesicle transport"/>
    <property type="evidence" value="ECO:0007669"/>
    <property type="project" value="TreeGrafter"/>
</dbReference>
<dbReference type="GO" id="GO:0042147">
    <property type="term" value="P:retrograde transport, endosome to Golgi"/>
    <property type="evidence" value="ECO:0007669"/>
    <property type="project" value="UniProtKB-UniRule"/>
</dbReference>
<dbReference type="GO" id="GO:0006869">
    <property type="term" value="P:lipid transport"/>
    <property type="evidence" value="ECO:0007669"/>
    <property type="project" value="UniProtKB-UniRule"/>
</dbReference>
<dbReference type="EMBL" id="ML004172">
    <property type="protein sequence ID" value="RKP33228.1"/>
    <property type="molecule type" value="Genomic_DNA"/>
</dbReference>
<sequence>NLNSAKFEPKRYTHSLLMDQPLASLLQQTNRLAQETRQLDGEMKTLVYENYSKFISATETIGRMKTDVDDMDAEMTKLQVKVNALS</sequence>
<evidence type="ECO:0000313" key="4">
    <source>
        <dbReference type="Proteomes" id="UP000268162"/>
    </source>
</evidence>
<reference evidence="4" key="1">
    <citation type="journal article" date="2018" name="Nat. Microbiol.">
        <title>Leveraging single-cell genomics to expand the fungal tree of life.</title>
        <authorList>
            <person name="Ahrendt S.R."/>
            <person name="Quandt C.A."/>
            <person name="Ciobanu D."/>
            <person name="Clum A."/>
            <person name="Salamov A."/>
            <person name="Andreopoulos B."/>
            <person name="Cheng J.F."/>
            <person name="Woyke T."/>
            <person name="Pelin A."/>
            <person name="Henrissat B."/>
            <person name="Reynolds N.K."/>
            <person name="Benny G.L."/>
            <person name="Smith M.E."/>
            <person name="James T.Y."/>
            <person name="Grigoriev I.V."/>
        </authorList>
    </citation>
    <scope>NUCLEOTIDE SEQUENCE [LARGE SCALE GENOMIC DNA]</scope>
    <source>
        <strain evidence="4">RSA 468</strain>
    </source>
</reference>